<dbReference type="Proteomes" id="UP000839052">
    <property type="component" value="Chromosome"/>
</dbReference>
<sequence>MAQANLESAVDTATEGAHGFIRNLSGKEDRWGEADISVSPFLFF</sequence>
<gene>
    <name evidence="1" type="ORF">NTG6680_3110</name>
</gene>
<proteinExistence type="predicted"/>
<dbReference type="EMBL" id="OU912926">
    <property type="protein sequence ID" value="CAG9934359.1"/>
    <property type="molecule type" value="Genomic_DNA"/>
</dbReference>
<name>A0ABN8ARS1_9PROT</name>
<protein>
    <submittedName>
        <fullName evidence="1">Uncharacterized protein</fullName>
    </submittedName>
</protein>
<evidence type="ECO:0000313" key="2">
    <source>
        <dbReference type="Proteomes" id="UP000839052"/>
    </source>
</evidence>
<keyword evidence="2" id="KW-1185">Reference proteome</keyword>
<organism evidence="1 2">
    <name type="scientific">Candidatus Nitrotoga arctica</name>
    <dbReference type="NCBI Taxonomy" id="453162"/>
    <lineage>
        <taxon>Bacteria</taxon>
        <taxon>Pseudomonadati</taxon>
        <taxon>Pseudomonadota</taxon>
        <taxon>Betaproteobacteria</taxon>
        <taxon>Nitrosomonadales</taxon>
        <taxon>Gallionellaceae</taxon>
        <taxon>Candidatus Nitrotoga</taxon>
    </lineage>
</organism>
<evidence type="ECO:0000313" key="1">
    <source>
        <dbReference type="EMBL" id="CAG9934359.1"/>
    </source>
</evidence>
<reference evidence="1 2" key="1">
    <citation type="submission" date="2021-10" db="EMBL/GenBank/DDBJ databases">
        <authorList>
            <person name="Koch H."/>
        </authorList>
    </citation>
    <scope>NUCLEOTIDE SEQUENCE [LARGE SCALE GENOMIC DNA]</scope>
    <source>
        <strain evidence="1">6680</strain>
    </source>
</reference>
<accession>A0ABN8ARS1</accession>